<feature type="compositionally biased region" description="Polar residues" evidence="1">
    <location>
        <begin position="29"/>
        <end position="42"/>
    </location>
</feature>
<gene>
    <name evidence="2" type="ORF">K402DRAFT_388552</name>
</gene>
<accession>A0A6G1HFH5</accession>
<dbReference type="OrthoDB" id="5598843at2759"/>
<organism evidence="2 3">
    <name type="scientific">Aulographum hederae CBS 113979</name>
    <dbReference type="NCBI Taxonomy" id="1176131"/>
    <lineage>
        <taxon>Eukaryota</taxon>
        <taxon>Fungi</taxon>
        <taxon>Dikarya</taxon>
        <taxon>Ascomycota</taxon>
        <taxon>Pezizomycotina</taxon>
        <taxon>Dothideomycetes</taxon>
        <taxon>Pleosporomycetidae</taxon>
        <taxon>Aulographales</taxon>
        <taxon>Aulographaceae</taxon>
    </lineage>
</organism>
<evidence type="ECO:0000256" key="1">
    <source>
        <dbReference type="SAM" id="MobiDB-lite"/>
    </source>
</evidence>
<evidence type="ECO:0000313" key="2">
    <source>
        <dbReference type="EMBL" id="KAF1991986.1"/>
    </source>
</evidence>
<reference evidence="2" key="1">
    <citation type="journal article" date="2020" name="Stud. Mycol.">
        <title>101 Dothideomycetes genomes: a test case for predicting lifestyles and emergence of pathogens.</title>
        <authorList>
            <person name="Haridas S."/>
            <person name="Albert R."/>
            <person name="Binder M."/>
            <person name="Bloem J."/>
            <person name="Labutti K."/>
            <person name="Salamov A."/>
            <person name="Andreopoulos B."/>
            <person name="Baker S."/>
            <person name="Barry K."/>
            <person name="Bills G."/>
            <person name="Bluhm B."/>
            <person name="Cannon C."/>
            <person name="Castanera R."/>
            <person name="Culley D."/>
            <person name="Daum C."/>
            <person name="Ezra D."/>
            <person name="Gonzalez J."/>
            <person name="Henrissat B."/>
            <person name="Kuo A."/>
            <person name="Liang C."/>
            <person name="Lipzen A."/>
            <person name="Lutzoni F."/>
            <person name="Magnuson J."/>
            <person name="Mondo S."/>
            <person name="Nolan M."/>
            <person name="Ohm R."/>
            <person name="Pangilinan J."/>
            <person name="Park H.-J."/>
            <person name="Ramirez L."/>
            <person name="Alfaro M."/>
            <person name="Sun H."/>
            <person name="Tritt A."/>
            <person name="Yoshinaga Y."/>
            <person name="Zwiers L.-H."/>
            <person name="Turgeon B."/>
            <person name="Goodwin S."/>
            <person name="Spatafora J."/>
            <person name="Crous P."/>
            <person name="Grigoriev I."/>
        </authorList>
    </citation>
    <scope>NUCLEOTIDE SEQUENCE</scope>
    <source>
        <strain evidence="2">CBS 113979</strain>
    </source>
</reference>
<feature type="region of interest" description="Disordered" evidence="1">
    <location>
        <begin position="1"/>
        <end position="77"/>
    </location>
</feature>
<proteinExistence type="predicted"/>
<dbReference type="Proteomes" id="UP000800041">
    <property type="component" value="Unassembled WGS sequence"/>
</dbReference>
<feature type="compositionally biased region" description="Polar residues" evidence="1">
    <location>
        <begin position="49"/>
        <end position="68"/>
    </location>
</feature>
<dbReference type="EMBL" id="ML977138">
    <property type="protein sequence ID" value="KAF1991986.1"/>
    <property type="molecule type" value="Genomic_DNA"/>
</dbReference>
<sequence length="160" mass="17817">MSGGGDKAWRRQSSQNQRQAPAGARDRPNSSTPKVANRQSVSGAPGNVWANQNKGKGSEAQRGQSPQATGFVEEKHVPVNGFNADEVKEWMKNKIEEDLRGLDENHYQHKMPSDYAPPKSAWGARPNIMANGQDFWVTFRKALLKAKEERDAENSQNTQK</sequence>
<keyword evidence="3" id="KW-1185">Reference proteome</keyword>
<name>A0A6G1HFH5_9PEZI</name>
<protein>
    <submittedName>
        <fullName evidence="2">Uncharacterized protein</fullName>
    </submittedName>
</protein>
<dbReference type="AlphaFoldDB" id="A0A6G1HFH5"/>
<evidence type="ECO:0000313" key="3">
    <source>
        <dbReference type="Proteomes" id="UP000800041"/>
    </source>
</evidence>